<gene>
    <name evidence="1" type="ordered locus">Achl_0338</name>
</gene>
<dbReference type="AlphaFoldDB" id="B8H9V4"/>
<sequence>MEQLHPEDNSPAIEVLDGQTTVEELLADLGFEWRPQYVGDPGQPAGGQFSQPALF</sequence>
<name>B8H9V4_PSECP</name>
<dbReference type="HOGENOM" id="CLU_195751_0_0_11"/>
<evidence type="ECO:0000313" key="1">
    <source>
        <dbReference type="EMBL" id="ACL38338.1"/>
    </source>
</evidence>
<dbReference type="Proteomes" id="UP000002505">
    <property type="component" value="Chromosome"/>
</dbReference>
<organism evidence="1 2">
    <name type="scientific">Pseudarthrobacter chlorophenolicus (strain ATCC 700700 / DSM 12829 / CIP 107037 / JCM 12360 / KCTC 9906 / NCIMB 13794 / A6)</name>
    <name type="common">Arthrobacter chlorophenolicus</name>
    <dbReference type="NCBI Taxonomy" id="452863"/>
    <lineage>
        <taxon>Bacteria</taxon>
        <taxon>Bacillati</taxon>
        <taxon>Actinomycetota</taxon>
        <taxon>Actinomycetes</taxon>
        <taxon>Micrococcales</taxon>
        <taxon>Micrococcaceae</taxon>
        <taxon>Pseudarthrobacter</taxon>
    </lineage>
</organism>
<keyword evidence="2" id="KW-1185">Reference proteome</keyword>
<evidence type="ECO:0000313" key="2">
    <source>
        <dbReference type="Proteomes" id="UP000002505"/>
    </source>
</evidence>
<proteinExistence type="predicted"/>
<dbReference type="EMBL" id="CP001341">
    <property type="protein sequence ID" value="ACL38338.1"/>
    <property type="molecule type" value="Genomic_DNA"/>
</dbReference>
<dbReference type="STRING" id="452863.Achl_0338"/>
<protein>
    <submittedName>
        <fullName evidence="1">Uncharacterized protein</fullName>
    </submittedName>
</protein>
<dbReference type="KEGG" id="ach:Achl_0338"/>
<accession>B8H9V4</accession>
<dbReference type="RefSeq" id="WP_015935565.1">
    <property type="nucleotide sequence ID" value="NC_011886.1"/>
</dbReference>
<reference evidence="1" key="1">
    <citation type="submission" date="2009-01" db="EMBL/GenBank/DDBJ databases">
        <title>Complete sequence of chromosome of Arthrobacter chlorophenolicus A6.</title>
        <authorList>
            <consortium name="US DOE Joint Genome Institute"/>
            <person name="Lucas S."/>
            <person name="Copeland A."/>
            <person name="Lapidus A."/>
            <person name="Glavina del Rio T."/>
            <person name="Tice H."/>
            <person name="Bruce D."/>
            <person name="Goodwin L."/>
            <person name="Pitluck S."/>
            <person name="Goltsman E."/>
            <person name="Clum A."/>
            <person name="Larimer F."/>
            <person name="Land M."/>
            <person name="Hauser L."/>
            <person name="Kyrpides N."/>
            <person name="Mikhailova N."/>
            <person name="Jansson J."/>
            <person name="Richardson P."/>
        </authorList>
    </citation>
    <scope>NUCLEOTIDE SEQUENCE [LARGE SCALE GENOMIC DNA]</scope>
    <source>
        <strain evidence="1">A6</strain>
    </source>
</reference>